<dbReference type="InParanoid" id="D9QJE7"/>
<dbReference type="Pfam" id="PF11528">
    <property type="entry name" value="DUF3224"/>
    <property type="match status" value="1"/>
</dbReference>
<name>D9QJE7_BRESC</name>
<evidence type="ECO:0000313" key="2">
    <source>
        <dbReference type="Proteomes" id="UP000002696"/>
    </source>
</evidence>
<gene>
    <name evidence="1" type="ordered locus">Bresu_2198</name>
</gene>
<protein>
    <recommendedName>
        <fullName evidence="3">DUF3224 domain-containing protein</fullName>
    </recommendedName>
</protein>
<dbReference type="Gene3D" id="2.40.350.10">
    <property type="entry name" value="SO1590-like"/>
    <property type="match status" value="1"/>
</dbReference>
<evidence type="ECO:0008006" key="3">
    <source>
        <dbReference type="Google" id="ProtNLM"/>
    </source>
</evidence>
<dbReference type="SUPFAM" id="SSF159238">
    <property type="entry name" value="SO1590-like"/>
    <property type="match status" value="1"/>
</dbReference>
<dbReference type="InterPro" id="IPR023159">
    <property type="entry name" value="SO1590-like_sf"/>
</dbReference>
<accession>D9QJE7</accession>
<reference evidence="2" key="1">
    <citation type="journal article" date="2011" name="J. Bacteriol.">
        <title>Genome sequences of eight morphologically diverse alphaproteobacteria.</title>
        <authorList>
            <consortium name="US DOE Joint Genome Institute"/>
            <person name="Brown P.J."/>
            <person name="Kysela D.T."/>
            <person name="Buechlein A."/>
            <person name="Hemmerich C."/>
            <person name="Brun Y.V."/>
        </authorList>
    </citation>
    <scope>NUCLEOTIDE SEQUENCE [LARGE SCALE GENOMIC DNA]</scope>
    <source>
        <strain evidence="2">ATCC 15264 / DSM 4735 / LMG 14903 / NBRC 16000 / CB 81</strain>
    </source>
</reference>
<dbReference type="STRING" id="633149.Bresu_2198"/>
<dbReference type="AlphaFoldDB" id="D9QJE7"/>
<evidence type="ECO:0000313" key="1">
    <source>
        <dbReference type="EMBL" id="ADL01508.1"/>
    </source>
</evidence>
<sequence>MRVLTARGYSVLIALLLVVMMVGIIGAGAAGAQEAPVRHATGTFEVTMAPGDEEQVEAGLGLSRYVLSKTFQGGITAVGAGQMLAGGPPGSETAGTYVALERVVGTLDGRSGAFLLAHRGDINSEGYSLSITVVPGSGTGDLTGLSGDFALTITDGIHHYDLAYRLPDS</sequence>
<dbReference type="EMBL" id="CP002102">
    <property type="protein sequence ID" value="ADL01508.1"/>
    <property type="molecule type" value="Genomic_DNA"/>
</dbReference>
<dbReference type="eggNOG" id="ENOG5031U6H">
    <property type="taxonomic scope" value="Bacteria"/>
</dbReference>
<proteinExistence type="predicted"/>
<organism evidence="1 2">
    <name type="scientific">Brevundimonas subvibrioides (strain ATCC 15264 / DSM 4735 / LMG 14903 / NBRC 16000 / CB 81)</name>
    <name type="common">Caulobacter subvibrioides</name>
    <dbReference type="NCBI Taxonomy" id="633149"/>
    <lineage>
        <taxon>Bacteria</taxon>
        <taxon>Pseudomonadati</taxon>
        <taxon>Pseudomonadota</taxon>
        <taxon>Alphaproteobacteria</taxon>
        <taxon>Caulobacterales</taxon>
        <taxon>Caulobacteraceae</taxon>
        <taxon>Brevundimonas</taxon>
    </lineage>
</organism>
<dbReference type="KEGG" id="bsb:Bresu_2198"/>
<dbReference type="InterPro" id="IPR021607">
    <property type="entry name" value="DUF3224"/>
</dbReference>
<dbReference type="Proteomes" id="UP000002696">
    <property type="component" value="Chromosome"/>
</dbReference>
<dbReference type="RefSeq" id="WP_013269609.1">
    <property type="nucleotide sequence ID" value="NC_014375.1"/>
</dbReference>
<keyword evidence="2" id="KW-1185">Reference proteome</keyword>
<dbReference type="HOGENOM" id="CLU_111671_1_0_5"/>